<keyword evidence="1" id="KW-0812">Transmembrane</keyword>
<evidence type="ECO:0000256" key="1">
    <source>
        <dbReference type="SAM" id="Phobius"/>
    </source>
</evidence>
<feature type="transmembrane region" description="Helical" evidence="1">
    <location>
        <begin position="118"/>
        <end position="137"/>
    </location>
</feature>
<accession>A0A7S9HE60</accession>
<dbReference type="Proteomes" id="UP000595095">
    <property type="component" value="Chromosome"/>
</dbReference>
<dbReference type="AlphaFoldDB" id="A0A7S9HE60"/>
<keyword evidence="1" id="KW-1133">Transmembrane helix</keyword>
<dbReference type="InterPro" id="IPR018750">
    <property type="entry name" value="DUF2306_membrane"/>
</dbReference>
<dbReference type="Pfam" id="PF10067">
    <property type="entry name" value="DUF2306"/>
    <property type="match status" value="1"/>
</dbReference>
<proteinExistence type="predicted"/>
<dbReference type="RefSeq" id="WP_195811947.1">
    <property type="nucleotide sequence ID" value="NZ_CP064795.1"/>
</dbReference>
<feature type="transmembrane region" description="Helical" evidence="1">
    <location>
        <begin position="181"/>
        <end position="203"/>
    </location>
</feature>
<feature type="transmembrane region" description="Helical" evidence="1">
    <location>
        <begin position="215"/>
        <end position="235"/>
    </location>
</feature>
<evidence type="ECO:0000313" key="2">
    <source>
        <dbReference type="EMBL" id="QPG06874.1"/>
    </source>
</evidence>
<keyword evidence="3" id="KW-1185">Reference proteome</keyword>
<feature type="transmembrane region" description="Helical" evidence="1">
    <location>
        <begin position="149"/>
        <end position="169"/>
    </location>
</feature>
<evidence type="ECO:0000313" key="3">
    <source>
        <dbReference type="Proteomes" id="UP000595095"/>
    </source>
</evidence>
<gene>
    <name evidence="2" type="ORF">IT774_07070</name>
</gene>
<feature type="transmembrane region" description="Helical" evidence="1">
    <location>
        <begin position="84"/>
        <end position="106"/>
    </location>
</feature>
<dbReference type="EMBL" id="CP064795">
    <property type="protein sequence ID" value="QPG06874.1"/>
    <property type="molecule type" value="Genomic_DNA"/>
</dbReference>
<protein>
    <submittedName>
        <fullName evidence="2">DUF2306 domain-containing protein</fullName>
    </submittedName>
</protein>
<dbReference type="KEGG" id="smaa:IT774_07070"/>
<name>A0A7S9HE60_9ALTE</name>
<feature type="transmembrane region" description="Helical" evidence="1">
    <location>
        <begin position="31"/>
        <end position="51"/>
    </location>
</feature>
<sequence>MPVLFSSSPRLDATPHPTPHLKTGNLLRGSVQAWFVVLMVAQLCFVLYLLLGYGHATLSADLARWNQFNSGAFEPSNPAGNLAYGLHVLLAVIMIAGGPLQLIPALRARYWRLHKINGYTFVTLAVCISMASQYLLWTRGTVGSLSMHLMTSFSGIVVVVSAIMAVKAARNKRIAIHQVWAVRLFLAANSVLFFRILLFGWLMIFGQAGIDFSTFSGPAVVAISIGSYLLPLLMFEWYRYGLTAQSGFATVTITMAMGLAVICFSIGTFGVVVGNWYPALFPG</sequence>
<feature type="transmembrane region" description="Helical" evidence="1">
    <location>
        <begin position="247"/>
        <end position="277"/>
    </location>
</feature>
<reference evidence="2 3" key="1">
    <citation type="submission" date="2020-11" db="EMBL/GenBank/DDBJ databases">
        <title>Complete genome sequence for Salinimonas sp. strain G2-b.</title>
        <authorList>
            <person name="Park S.-J."/>
        </authorList>
    </citation>
    <scope>NUCLEOTIDE SEQUENCE [LARGE SCALE GENOMIC DNA]</scope>
    <source>
        <strain evidence="2 3">G2-b</strain>
    </source>
</reference>
<keyword evidence="1" id="KW-0472">Membrane</keyword>
<organism evidence="2 3">
    <name type="scientific">Salinimonas marina</name>
    <dbReference type="NCBI Taxonomy" id="2785918"/>
    <lineage>
        <taxon>Bacteria</taxon>
        <taxon>Pseudomonadati</taxon>
        <taxon>Pseudomonadota</taxon>
        <taxon>Gammaproteobacteria</taxon>
        <taxon>Alteromonadales</taxon>
        <taxon>Alteromonadaceae</taxon>
        <taxon>Alteromonas/Salinimonas group</taxon>
        <taxon>Salinimonas</taxon>
    </lineage>
</organism>